<dbReference type="RefSeq" id="WP_151129636.1">
    <property type="nucleotide sequence ID" value="NZ_VZQZ01000012.1"/>
</dbReference>
<evidence type="ECO:0000256" key="1">
    <source>
        <dbReference type="ARBA" id="ARBA00004141"/>
    </source>
</evidence>
<keyword evidence="8 12" id="KW-1133">Transmembrane helix</keyword>
<keyword evidence="4 12" id="KW-0812">Transmembrane</keyword>
<evidence type="ECO:0000256" key="7">
    <source>
        <dbReference type="ARBA" id="ARBA00022840"/>
    </source>
</evidence>
<keyword evidence="6" id="KW-0418">Kinase</keyword>
<dbReference type="Gene3D" id="1.20.120.620">
    <property type="entry name" value="Backbone structure of the membrane domain of e. Coli histidine kinase receptor kdpd"/>
    <property type="match status" value="1"/>
</dbReference>
<dbReference type="AlphaFoldDB" id="A0A7J4ZMH5"/>
<keyword evidence="5" id="KW-0547">Nucleotide-binding</keyword>
<reference evidence="14 15" key="1">
    <citation type="submission" date="2019-09" db="EMBL/GenBank/DDBJ databases">
        <title>Geobacter sp. Red96, a novel strain isolated from paddy soil.</title>
        <authorList>
            <person name="Xu Z."/>
            <person name="Masuda Y."/>
            <person name="Itoh H."/>
            <person name="Senoo K."/>
        </authorList>
    </citation>
    <scope>NUCLEOTIDE SEQUENCE [LARGE SCALE GENOMIC DNA]</scope>
    <source>
        <strain evidence="14 15">Red96</strain>
    </source>
</reference>
<feature type="transmembrane region" description="Helical" evidence="12">
    <location>
        <begin position="91"/>
        <end position="112"/>
    </location>
</feature>
<evidence type="ECO:0000256" key="5">
    <source>
        <dbReference type="ARBA" id="ARBA00022741"/>
    </source>
</evidence>
<dbReference type="Proteomes" id="UP000420562">
    <property type="component" value="Unassembled WGS sequence"/>
</dbReference>
<evidence type="ECO:0000256" key="9">
    <source>
        <dbReference type="ARBA" id="ARBA00023012"/>
    </source>
</evidence>
<accession>A0A7J4ZMH5</accession>
<evidence type="ECO:0000256" key="8">
    <source>
        <dbReference type="ARBA" id="ARBA00022989"/>
    </source>
</evidence>
<name>A0A7J4ZMH5_9BACT</name>
<feature type="transmembrane region" description="Helical" evidence="12">
    <location>
        <begin position="43"/>
        <end position="59"/>
    </location>
</feature>
<feature type="transmembrane region" description="Helical" evidence="12">
    <location>
        <begin position="20"/>
        <end position="37"/>
    </location>
</feature>
<feature type="domain" description="Sensor protein KdpD transmembrane" evidence="13">
    <location>
        <begin position="23"/>
        <end position="123"/>
    </location>
</feature>
<keyword evidence="10 12" id="KW-0472">Membrane</keyword>
<gene>
    <name evidence="14" type="ORF">F6V25_16125</name>
</gene>
<comment type="caution">
    <text evidence="14">The sequence shown here is derived from an EMBL/GenBank/DDBJ whole genome shotgun (WGS) entry which is preliminary data.</text>
</comment>
<dbReference type="InterPro" id="IPR038318">
    <property type="entry name" value="KdpD_sf"/>
</dbReference>
<proteinExistence type="predicted"/>
<organism evidence="14 15">
    <name type="scientific">Oryzomonas japonica</name>
    <dbReference type="NCBI Taxonomy" id="2603858"/>
    <lineage>
        <taxon>Bacteria</taxon>
        <taxon>Pseudomonadati</taxon>
        <taxon>Thermodesulfobacteriota</taxon>
        <taxon>Desulfuromonadia</taxon>
        <taxon>Geobacterales</taxon>
        <taxon>Geobacteraceae</taxon>
        <taxon>Oryzomonas</taxon>
    </lineage>
</organism>
<evidence type="ECO:0000313" key="14">
    <source>
        <dbReference type="EMBL" id="KAB0663701.1"/>
    </source>
</evidence>
<keyword evidence="2" id="KW-0597">Phosphoprotein</keyword>
<keyword evidence="15" id="KW-1185">Reference proteome</keyword>
<evidence type="ECO:0000256" key="3">
    <source>
        <dbReference type="ARBA" id="ARBA00022679"/>
    </source>
</evidence>
<evidence type="ECO:0000256" key="11">
    <source>
        <dbReference type="SAM" id="MobiDB-lite"/>
    </source>
</evidence>
<evidence type="ECO:0000313" key="15">
    <source>
        <dbReference type="Proteomes" id="UP000420562"/>
    </source>
</evidence>
<evidence type="ECO:0000259" key="13">
    <source>
        <dbReference type="Pfam" id="PF13493"/>
    </source>
</evidence>
<keyword evidence="7" id="KW-0067">ATP-binding</keyword>
<evidence type="ECO:0000256" key="4">
    <source>
        <dbReference type="ARBA" id="ARBA00022692"/>
    </source>
</evidence>
<comment type="subcellular location">
    <subcellularLocation>
        <location evidence="1">Membrane</location>
        <topology evidence="1">Multi-pass membrane protein</topology>
    </subcellularLocation>
</comment>
<dbReference type="EMBL" id="VZQZ01000012">
    <property type="protein sequence ID" value="KAB0663701.1"/>
    <property type="molecule type" value="Genomic_DNA"/>
</dbReference>
<keyword evidence="3" id="KW-0808">Transferase</keyword>
<evidence type="ECO:0000256" key="6">
    <source>
        <dbReference type="ARBA" id="ARBA00022777"/>
    </source>
</evidence>
<feature type="region of interest" description="Disordered" evidence="11">
    <location>
        <begin position="142"/>
        <end position="173"/>
    </location>
</feature>
<evidence type="ECO:0000256" key="12">
    <source>
        <dbReference type="SAM" id="Phobius"/>
    </source>
</evidence>
<evidence type="ECO:0000256" key="10">
    <source>
        <dbReference type="ARBA" id="ARBA00023136"/>
    </source>
</evidence>
<evidence type="ECO:0000256" key="2">
    <source>
        <dbReference type="ARBA" id="ARBA00022553"/>
    </source>
</evidence>
<dbReference type="Pfam" id="PF13493">
    <property type="entry name" value="DUF4118"/>
    <property type="match status" value="1"/>
</dbReference>
<keyword evidence="9" id="KW-0902">Two-component regulatory system</keyword>
<protein>
    <submittedName>
        <fullName evidence="14">DUF4118 domain-containing protein</fullName>
    </submittedName>
</protein>
<dbReference type="InterPro" id="IPR025201">
    <property type="entry name" value="KdpD_TM"/>
</dbReference>
<sequence>MGRTYIIPPILAPSPARDRTVYAVSLIMLLFIGWLDYVTGYEFGFFIFYFIPVSVSAWLGGKRPGLFMAGASAICWYFSDKYTNHPYSHAYFIYWEMFMRLISFLTTALTIAKIRQMLLNEMQLNQRLEEALHELGKLRESVQGNEPSPPAGHGGTPEGIKGDQKGEGYGSAI</sequence>